<dbReference type="Proteomes" id="UP001059401">
    <property type="component" value="Chromosome"/>
</dbReference>
<dbReference type="EMBL" id="CP038802">
    <property type="protein sequence ID" value="UTY29971.1"/>
    <property type="molecule type" value="Genomic_DNA"/>
</dbReference>
<reference evidence="2" key="1">
    <citation type="submission" date="2019-04" db="EMBL/GenBank/DDBJ databases">
        <title>Whole genome sequencing of oral phylogroup 2 treponemes.</title>
        <authorList>
            <person name="Chan Y."/>
            <person name="Zeng H.H."/>
            <person name="Yu X.L."/>
            <person name="Leung W.K."/>
            <person name="Watt R.M."/>
        </authorList>
    </citation>
    <scope>NUCLEOTIDE SEQUENCE</scope>
    <source>
        <strain evidence="2">OMZ 847</strain>
    </source>
</reference>
<evidence type="ECO:0000256" key="1">
    <source>
        <dbReference type="SAM" id="Phobius"/>
    </source>
</evidence>
<keyword evidence="1" id="KW-1133">Transmembrane helix</keyword>
<gene>
    <name evidence="2" type="ORF">E4N76_00480</name>
</gene>
<evidence type="ECO:0000313" key="2">
    <source>
        <dbReference type="EMBL" id="UTY29971.1"/>
    </source>
</evidence>
<keyword evidence="1" id="KW-0472">Membrane</keyword>
<keyword evidence="1" id="KW-0812">Transmembrane</keyword>
<name>A0ABY5I0K3_9SPIR</name>
<evidence type="ECO:0000313" key="3">
    <source>
        <dbReference type="Proteomes" id="UP001059401"/>
    </source>
</evidence>
<protein>
    <submittedName>
        <fullName evidence="2">DUF2628 domain-containing protein</fullName>
    </submittedName>
</protein>
<proteinExistence type="predicted"/>
<organism evidence="2 3">
    <name type="scientific">Treponema putidum</name>
    <dbReference type="NCBI Taxonomy" id="221027"/>
    <lineage>
        <taxon>Bacteria</taxon>
        <taxon>Pseudomonadati</taxon>
        <taxon>Spirochaetota</taxon>
        <taxon>Spirochaetia</taxon>
        <taxon>Spirochaetales</taxon>
        <taxon>Treponemataceae</taxon>
        <taxon>Treponema</taxon>
    </lineage>
</organism>
<feature type="transmembrane region" description="Helical" evidence="1">
    <location>
        <begin position="28"/>
        <end position="53"/>
    </location>
</feature>
<accession>A0ABY5I0K3</accession>
<keyword evidence="3" id="KW-1185">Reference proteome</keyword>
<sequence>MLRSIQVSCRERDTGSPDFFRAFFITDIYFFASGLYFETITLIVLSFPSIIALPTTS</sequence>